<gene>
    <name evidence="1" type="ORF">EV03_1367</name>
</gene>
<dbReference type="EMBL" id="JNAX01000013">
    <property type="protein sequence ID" value="KGG20166.1"/>
    <property type="molecule type" value="Genomic_DNA"/>
</dbReference>
<evidence type="ECO:0000313" key="2">
    <source>
        <dbReference type="Proteomes" id="UP000030392"/>
    </source>
</evidence>
<organism evidence="1 2">
    <name type="scientific">Prochlorococcus marinus str. PAC1</name>
    <dbReference type="NCBI Taxonomy" id="59924"/>
    <lineage>
        <taxon>Bacteria</taxon>
        <taxon>Bacillati</taxon>
        <taxon>Cyanobacteriota</taxon>
        <taxon>Cyanophyceae</taxon>
        <taxon>Synechococcales</taxon>
        <taxon>Prochlorococcaceae</taxon>
        <taxon>Prochlorococcus</taxon>
    </lineage>
</organism>
<evidence type="ECO:0000313" key="1">
    <source>
        <dbReference type="EMBL" id="KGG20166.1"/>
    </source>
</evidence>
<comment type="caution">
    <text evidence="1">The sequence shown here is derived from an EMBL/GenBank/DDBJ whole genome shotgun (WGS) entry which is preliminary data.</text>
</comment>
<name>A0A0A2C1F2_PROMR</name>
<sequence>MSGDNLLGEQPLKFYSEEVTETKIELVHRLLILNAQKNTIIDLDRKHKEWGNELAS</sequence>
<accession>A0A0A2C1F2</accession>
<protein>
    <submittedName>
        <fullName evidence="1">Uncharacterized protein</fullName>
    </submittedName>
</protein>
<reference evidence="2" key="1">
    <citation type="journal article" date="2014" name="Sci. Data">
        <title>Genomes of diverse isolates of the marine cyanobacterium Prochlorococcus.</title>
        <authorList>
            <person name="Biller S."/>
            <person name="Berube P."/>
            <person name="Thompson J."/>
            <person name="Kelly L."/>
            <person name="Roggensack S."/>
            <person name="Awad L."/>
            <person name="Roache-Johnson K."/>
            <person name="Ding H."/>
            <person name="Giovannoni S.J."/>
            <person name="Moore L.R."/>
            <person name="Chisholm S.W."/>
        </authorList>
    </citation>
    <scope>NUCLEOTIDE SEQUENCE [LARGE SCALE GENOMIC DNA]</scope>
    <source>
        <strain evidence="2">PAC1</strain>
    </source>
</reference>
<dbReference type="Proteomes" id="UP000030392">
    <property type="component" value="Unassembled WGS sequence"/>
</dbReference>
<dbReference type="AlphaFoldDB" id="A0A0A2C1F2"/>
<dbReference type="RefSeq" id="WP_011295099.1">
    <property type="nucleotide sequence ID" value="NZ_CP138967.1"/>
</dbReference>
<proteinExistence type="predicted"/>